<evidence type="ECO:0000256" key="10">
    <source>
        <dbReference type="ARBA" id="ARBA00022833"/>
    </source>
</evidence>
<evidence type="ECO:0000256" key="12">
    <source>
        <dbReference type="ARBA" id="ARBA00023049"/>
    </source>
</evidence>
<dbReference type="Proteomes" id="UP000800094">
    <property type="component" value="Unassembled WGS sequence"/>
</dbReference>
<dbReference type="FunFam" id="3.40.630.10:FF:000165">
    <property type="entry name" value="Glucan 1,4-alpha-glucosidase, putative"/>
    <property type="match status" value="1"/>
</dbReference>
<evidence type="ECO:0000256" key="11">
    <source>
        <dbReference type="ARBA" id="ARBA00023026"/>
    </source>
</evidence>
<keyword evidence="11" id="KW-0843">Virulence</keyword>
<dbReference type="GO" id="GO:0006508">
    <property type="term" value="P:proteolysis"/>
    <property type="evidence" value="ECO:0007669"/>
    <property type="project" value="UniProtKB-KW"/>
</dbReference>
<dbReference type="Pfam" id="PF00246">
    <property type="entry name" value="Peptidase_M14"/>
    <property type="match status" value="1"/>
</dbReference>
<dbReference type="PRINTS" id="PR00765">
    <property type="entry name" value="CRBOXYPTASEA"/>
</dbReference>
<evidence type="ECO:0000256" key="8">
    <source>
        <dbReference type="ARBA" id="ARBA00022729"/>
    </source>
</evidence>
<keyword evidence="13" id="KW-0865">Zymogen</keyword>
<feature type="active site" description="Proton donor/acceptor" evidence="14">
    <location>
        <position position="381"/>
    </location>
</feature>
<feature type="domain" description="Peptidase M14" evidence="16">
    <location>
        <begin position="114"/>
        <end position="415"/>
    </location>
</feature>
<keyword evidence="5" id="KW-0964">Secreted</keyword>
<dbReference type="GO" id="GO:0004181">
    <property type="term" value="F:metallocarboxypeptidase activity"/>
    <property type="evidence" value="ECO:0007669"/>
    <property type="project" value="InterPro"/>
</dbReference>
<dbReference type="SUPFAM" id="SSF53187">
    <property type="entry name" value="Zn-dependent exopeptidases"/>
    <property type="match status" value="1"/>
</dbReference>
<accession>A0A6A6J2A5</accession>
<dbReference type="CDD" id="cd03860">
    <property type="entry name" value="M14_CP_A-B_like"/>
    <property type="match status" value="1"/>
</dbReference>
<organism evidence="17 18">
    <name type="scientific">Trematosphaeria pertusa</name>
    <dbReference type="NCBI Taxonomy" id="390896"/>
    <lineage>
        <taxon>Eukaryota</taxon>
        <taxon>Fungi</taxon>
        <taxon>Dikarya</taxon>
        <taxon>Ascomycota</taxon>
        <taxon>Pezizomycotina</taxon>
        <taxon>Dothideomycetes</taxon>
        <taxon>Pleosporomycetidae</taxon>
        <taxon>Pleosporales</taxon>
        <taxon>Massarineae</taxon>
        <taxon>Trematosphaeriaceae</taxon>
        <taxon>Trematosphaeria</taxon>
    </lineage>
</organism>
<keyword evidence="12" id="KW-0482">Metalloprotease</keyword>
<evidence type="ECO:0000256" key="13">
    <source>
        <dbReference type="ARBA" id="ARBA00023145"/>
    </source>
</evidence>
<comment type="function">
    <text evidence="2">Extracellular metalloprotease that contributes to pathogenicity.</text>
</comment>
<dbReference type="OrthoDB" id="3626597at2759"/>
<dbReference type="GeneID" id="54584079"/>
<dbReference type="PROSITE" id="PS00132">
    <property type="entry name" value="CARBOXYPEPT_ZN_1"/>
    <property type="match status" value="1"/>
</dbReference>
<dbReference type="SMART" id="SM00631">
    <property type="entry name" value="Zn_pept"/>
    <property type="match status" value="1"/>
</dbReference>
<evidence type="ECO:0000313" key="17">
    <source>
        <dbReference type="EMBL" id="KAF2256849.1"/>
    </source>
</evidence>
<dbReference type="AlphaFoldDB" id="A0A6A6J2A5"/>
<keyword evidence="18" id="KW-1185">Reference proteome</keyword>
<evidence type="ECO:0000256" key="6">
    <source>
        <dbReference type="ARBA" id="ARBA00022670"/>
    </source>
</evidence>
<evidence type="ECO:0000256" key="9">
    <source>
        <dbReference type="ARBA" id="ARBA00022801"/>
    </source>
</evidence>
<keyword evidence="9" id="KW-0378">Hydrolase</keyword>
<evidence type="ECO:0000256" key="15">
    <source>
        <dbReference type="SAM" id="SignalP"/>
    </source>
</evidence>
<comment type="cofactor">
    <cofactor evidence="1">
        <name>Zn(2+)</name>
        <dbReference type="ChEBI" id="CHEBI:29105"/>
    </cofactor>
</comment>
<sequence length="415" mass="45074">MRSLFLSTLIFSTALGVVVPRAGKKIDYNGFKLLRVSLSEGAEDVEAQIEELAAHVLNPGKTAHLDVVVSPSDADAVTALAATSTVLNEDVGAALAEEGELAAYEVPSETWFTAYHSYADHLSFLSDLQAGFPGQSELFTTGSSVQGRTLTGIHIWGSGGKGSKPAVLLHGTVHAREWISTMTTEYFAWQLLTKYASDATVKSLVDKFDYYIIPVVNPDGFVYSQTTDRLWRKNRQTVSGNSCVGRDINRNWPFKWEVPGGASTNPCSETYKGQAAGDSPENTGLRTQVDALKASTGIRLYLDVHSYGQYILWPYGYDCNLVVHNDAEHRSLATRAASAIQAVSGTAYTIGPACATLYATTGDSTDYTDGVGNATYSYTYELRDTGRYGFTLPANQIQPTVRETWEGFISMLKDA</sequence>
<evidence type="ECO:0000256" key="14">
    <source>
        <dbReference type="PROSITE-ProRule" id="PRU01379"/>
    </source>
</evidence>
<dbReference type="PANTHER" id="PTHR11705">
    <property type="entry name" value="PROTEASE FAMILY M14 CARBOXYPEPTIDASE A,B"/>
    <property type="match status" value="1"/>
</dbReference>
<dbReference type="GO" id="GO:0008270">
    <property type="term" value="F:zinc ion binding"/>
    <property type="evidence" value="ECO:0007669"/>
    <property type="project" value="InterPro"/>
</dbReference>
<keyword evidence="7" id="KW-0479">Metal-binding</keyword>
<dbReference type="InterPro" id="IPR057246">
    <property type="entry name" value="CARBOXYPEPT_ZN_1"/>
</dbReference>
<keyword evidence="10" id="KW-0862">Zinc</keyword>
<evidence type="ECO:0000256" key="1">
    <source>
        <dbReference type="ARBA" id="ARBA00001947"/>
    </source>
</evidence>
<evidence type="ECO:0000256" key="2">
    <source>
        <dbReference type="ARBA" id="ARBA00003091"/>
    </source>
</evidence>
<dbReference type="GO" id="GO:0005576">
    <property type="term" value="C:extracellular region"/>
    <property type="evidence" value="ECO:0007669"/>
    <property type="project" value="UniProtKB-SubCell"/>
</dbReference>
<dbReference type="PANTHER" id="PTHR11705:SF143">
    <property type="entry name" value="SLL0236 PROTEIN"/>
    <property type="match status" value="1"/>
</dbReference>
<dbReference type="EMBL" id="ML987189">
    <property type="protein sequence ID" value="KAF2256849.1"/>
    <property type="molecule type" value="Genomic_DNA"/>
</dbReference>
<comment type="subcellular location">
    <subcellularLocation>
        <location evidence="3">Secreted</location>
    </subcellularLocation>
</comment>
<comment type="similarity">
    <text evidence="4 14">Belongs to the peptidase M14 family.</text>
</comment>
<dbReference type="Gene3D" id="3.40.630.10">
    <property type="entry name" value="Zn peptidases"/>
    <property type="match status" value="1"/>
</dbReference>
<evidence type="ECO:0000256" key="4">
    <source>
        <dbReference type="ARBA" id="ARBA00005988"/>
    </source>
</evidence>
<dbReference type="PROSITE" id="PS52035">
    <property type="entry name" value="PEPTIDASE_M14"/>
    <property type="match status" value="1"/>
</dbReference>
<dbReference type="InterPro" id="IPR000834">
    <property type="entry name" value="Peptidase_M14"/>
</dbReference>
<evidence type="ECO:0000313" key="18">
    <source>
        <dbReference type="Proteomes" id="UP000800094"/>
    </source>
</evidence>
<keyword evidence="17" id="KW-0121">Carboxypeptidase</keyword>
<reference evidence="17" key="1">
    <citation type="journal article" date="2020" name="Stud. Mycol.">
        <title>101 Dothideomycetes genomes: a test case for predicting lifestyles and emergence of pathogens.</title>
        <authorList>
            <person name="Haridas S."/>
            <person name="Albert R."/>
            <person name="Binder M."/>
            <person name="Bloem J."/>
            <person name="Labutti K."/>
            <person name="Salamov A."/>
            <person name="Andreopoulos B."/>
            <person name="Baker S."/>
            <person name="Barry K."/>
            <person name="Bills G."/>
            <person name="Bluhm B."/>
            <person name="Cannon C."/>
            <person name="Castanera R."/>
            <person name="Culley D."/>
            <person name="Daum C."/>
            <person name="Ezra D."/>
            <person name="Gonzalez J."/>
            <person name="Henrissat B."/>
            <person name="Kuo A."/>
            <person name="Liang C."/>
            <person name="Lipzen A."/>
            <person name="Lutzoni F."/>
            <person name="Magnuson J."/>
            <person name="Mondo S."/>
            <person name="Nolan M."/>
            <person name="Ohm R."/>
            <person name="Pangilinan J."/>
            <person name="Park H.-J."/>
            <person name="Ramirez L."/>
            <person name="Alfaro M."/>
            <person name="Sun H."/>
            <person name="Tritt A."/>
            <person name="Yoshinaga Y."/>
            <person name="Zwiers L.-H."/>
            <person name="Turgeon B."/>
            <person name="Goodwin S."/>
            <person name="Spatafora J."/>
            <person name="Crous P."/>
            <person name="Grigoriev I."/>
        </authorList>
    </citation>
    <scope>NUCLEOTIDE SEQUENCE</scope>
    <source>
        <strain evidence="17">CBS 122368</strain>
    </source>
</reference>
<feature type="signal peptide" evidence="15">
    <location>
        <begin position="1"/>
        <end position="16"/>
    </location>
</feature>
<keyword evidence="6" id="KW-0645">Protease</keyword>
<keyword evidence="8 15" id="KW-0732">Signal</keyword>
<feature type="chain" id="PRO_5025499630" evidence="15">
    <location>
        <begin position="17"/>
        <end position="415"/>
    </location>
</feature>
<evidence type="ECO:0000256" key="5">
    <source>
        <dbReference type="ARBA" id="ARBA00022525"/>
    </source>
</evidence>
<gene>
    <name evidence="17" type="ORF">BU26DRAFT_527107</name>
</gene>
<proteinExistence type="inferred from homology"/>
<evidence type="ECO:0000256" key="3">
    <source>
        <dbReference type="ARBA" id="ARBA00004613"/>
    </source>
</evidence>
<dbReference type="RefSeq" id="XP_033691853.1">
    <property type="nucleotide sequence ID" value="XM_033830749.1"/>
</dbReference>
<name>A0A6A6J2A5_9PLEO</name>
<evidence type="ECO:0000256" key="7">
    <source>
        <dbReference type="ARBA" id="ARBA00022723"/>
    </source>
</evidence>
<protein>
    <submittedName>
        <fullName evidence="17">Carboxypeptidase-like protein A1</fullName>
    </submittedName>
</protein>
<evidence type="ECO:0000259" key="16">
    <source>
        <dbReference type="PROSITE" id="PS52035"/>
    </source>
</evidence>